<organism evidence="2 3">
    <name type="scientific">Faecalibacter rhinopitheci</name>
    <dbReference type="NCBI Taxonomy" id="2779678"/>
    <lineage>
        <taxon>Bacteria</taxon>
        <taxon>Pseudomonadati</taxon>
        <taxon>Bacteroidota</taxon>
        <taxon>Flavobacteriia</taxon>
        <taxon>Flavobacteriales</taxon>
        <taxon>Weeksellaceae</taxon>
        <taxon>Faecalibacter</taxon>
    </lineage>
</organism>
<proteinExistence type="predicted"/>
<gene>
    <name evidence="2" type="ORF">IM532_13605</name>
</gene>
<dbReference type="AlphaFoldDB" id="A0A8J7KIV8"/>
<reference evidence="2" key="1">
    <citation type="submission" date="2020-10" db="EMBL/GenBank/DDBJ databases">
        <authorList>
            <person name="Lu T."/>
            <person name="Wang Q."/>
            <person name="Han X."/>
        </authorList>
    </citation>
    <scope>NUCLEOTIDE SEQUENCE</scope>
    <source>
        <strain evidence="2">WQ 117</strain>
    </source>
</reference>
<dbReference type="Proteomes" id="UP000608754">
    <property type="component" value="Unassembled WGS sequence"/>
</dbReference>
<dbReference type="RefSeq" id="WP_194184040.1">
    <property type="nucleotide sequence ID" value="NZ_JADGIK010000040.1"/>
</dbReference>
<keyword evidence="1" id="KW-1133">Transmembrane helix</keyword>
<comment type="caution">
    <text evidence="2">The sequence shown here is derived from an EMBL/GenBank/DDBJ whole genome shotgun (WGS) entry which is preliminary data.</text>
</comment>
<evidence type="ECO:0000256" key="1">
    <source>
        <dbReference type="SAM" id="Phobius"/>
    </source>
</evidence>
<keyword evidence="3" id="KW-1185">Reference proteome</keyword>
<keyword evidence="1" id="KW-0812">Transmembrane</keyword>
<feature type="transmembrane region" description="Helical" evidence="1">
    <location>
        <begin position="7"/>
        <end position="24"/>
    </location>
</feature>
<name>A0A8J7KIV8_9FLAO</name>
<protein>
    <submittedName>
        <fullName evidence="2">Uncharacterized protein</fullName>
    </submittedName>
</protein>
<feature type="transmembrane region" description="Helical" evidence="1">
    <location>
        <begin position="63"/>
        <end position="83"/>
    </location>
</feature>
<evidence type="ECO:0000313" key="2">
    <source>
        <dbReference type="EMBL" id="MBF0598461.1"/>
    </source>
</evidence>
<sequence length="170" mass="20140">MKNLLKIIFLLIIDFILIWIWFYFEDPDPSISIALIIIIPIIIIINLLIAGILWVLKKKSISRYFIINSFVSSIIAYFLWSLAIDRHQDRIYETYSFYINNKKYQINIYKPDNTFSINEFLNPGSSWSYQDGIVERGNEKIILRTDSTEYVIINDTIIGFTKEKIKLKKE</sequence>
<feature type="transmembrane region" description="Helical" evidence="1">
    <location>
        <begin position="30"/>
        <end position="56"/>
    </location>
</feature>
<accession>A0A8J7KIV8</accession>
<dbReference type="EMBL" id="JADGIK010000040">
    <property type="protein sequence ID" value="MBF0598461.1"/>
    <property type="molecule type" value="Genomic_DNA"/>
</dbReference>
<keyword evidence="1" id="KW-0472">Membrane</keyword>
<evidence type="ECO:0000313" key="3">
    <source>
        <dbReference type="Proteomes" id="UP000608754"/>
    </source>
</evidence>